<keyword evidence="2" id="KW-1185">Reference proteome</keyword>
<protein>
    <submittedName>
        <fullName evidence="1">Uncharacterized protein</fullName>
    </submittedName>
</protein>
<evidence type="ECO:0000313" key="1">
    <source>
        <dbReference type="EMBL" id="KAL3952931.1"/>
    </source>
</evidence>
<dbReference type="Proteomes" id="UP001638806">
    <property type="component" value="Unassembled WGS sequence"/>
</dbReference>
<name>A0ACC4DBT4_PURLI</name>
<dbReference type="EMBL" id="JBGNUJ010000012">
    <property type="protein sequence ID" value="KAL3952931.1"/>
    <property type="molecule type" value="Genomic_DNA"/>
</dbReference>
<gene>
    <name evidence="1" type="ORF">ACCO45_012874</name>
</gene>
<reference evidence="1" key="1">
    <citation type="submission" date="2024-12" db="EMBL/GenBank/DDBJ databases">
        <title>Comparative genomics and development of molecular markers within Purpureocillium lilacinum and among Purpureocillium species.</title>
        <authorList>
            <person name="Yeh Z.-Y."/>
            <person name="Ni N.-T."/>
            <person name="Lo P.-H."/>
            <person name="Mushyakhwo K."/>
            <person name="Lin C.-F."/>
            <person name="Nai Y.-S."/>
        </authorList>
    </citation>
    <scope>NUCLEOTIDE SEQUENCE</scope>
    <source>
        <strain evidence="1">NCHU-NPUST-175</strain>
    </source>
</reference>
<accession>A0ACC4DBT4</accession>
<evidence type="ECO:0000313" key="2">
    <source>
        <dbReference type="Proteomes" id="UP001638806"/>
    </source>
</evidence>
<comment type="caution">
    <text evidence="1">The sequence shown here is derived from an EMBL/GenBank/DDBJ whole genome shotgun (WGS) entry which is preliminary data.</text>
</comment>
<proteinExistence type="predicted"/>
<organism evidence="1 2">
    <name type="scientific">Purpureocillium lilacinum</name>
    <name type="common">Paecilomyces lilacinus</name>
    <dbReference type="NCBI Taxonomy" id="33203"/>
    <lineage>
        <taxon>Eukaryota</taxon>
        <taxon>Fungi</taxon>
        <taxon>Dikarya</taxon>
        <taxon>Ascomycota</taxon>
        <taxon>Pezizomycotina</taxon>
        <taxon>Sordariomycetes</taxon>
        <taxon>Hypocreomycetidae</taxon>
        <taxon>Hypocreales</taxon>
        <taxon>Ophiocordycipitaceae</taxon>
        <taxon>Purpureocillium</taxon>
    </lineage>
</organism>
<sequence>MPSTADTPSDYFFALSNGHVPWVNSHREVSARDCIDAVERAIATGRYHNRGVEELVGGLKGLSYAETALPASTHLASLTLLKDDPRLRNRLVSSGPPSPEFCSEGSDTCTSSALSLREALATAAAAVAAQERKPPSTLPQAPDPLIFATIRQVLSSNPSYAEDVIFAVGQLPQDKRSLLFLADTECVGRSASGQPKSSAGSSKKRQRCSGGPSNESDNIGKPPAGRSRGSEKGKDGGCGENAGGGGSGRSGGGGTPPAKKDEAG</sequence>